<gene>
    <name evidence="2" type="ORF">GRAN_2326</name>
</gene>
<comment type="caution">
    <text evidence="2">The sequence shown here is derived from an EMBL/GenBank/DDBJ whole genome shotgun (WGS) entry which is preliminary data.</text>
</comment>
<dbReference type="Proteomes" id="UP000289437">
    <property type="component" value="Unassembled WGS sequence"/>
</dbReference>
<proteinExistence type="predicted"/>
<protein>
    <submittedName>
        <fullName evidence="2">Epimerase</fullName>
    </submittedName>
</protein>
<dbReference type="PANTHER" id="PTHR48079">
    <property type="entry name" value="PROTEIN YEEZ"/>
    <property type="match status" value="1"/>
</dbReference>
<name>A0A4Q0T0U9_9BACT</name>
<evidence type="ECO:0000259" key="1">
    <source>
        <dbReference type="Pfam" id="PF01370"/>
    </source>
</evidence>
<dbReference type="PANTHER" id="PTHR48079:SF6">
    <property type="entry name" value="NAD(P)-BINDING DOMAIN-CONTAINING PROTEIN-RELATED"/>
    <property type="match status" value="1"/>
</dbReference>
<dbReference type="GO" id="GO:0005737">
    <property type="term" value="C:cytoplasm"/>
    <property type="evidence" value="ECO:0007669"/>
    <property type="project" value="TreeGrafter"/>
</dbReference>
<feature type="domain" description="NAD-dependent epimerase/dehydratase" evidence="1">
    <location>
        <begin position="3"/>
        <end position="218"/>
    </location>
</feature>
<dbReference type="CDD" id="cd05262">
    <property type="entry name" value="SDR_a7"/>
    <property type="match status" value="1"/>
</dbReference>
<keyword evidence="3" id="KW-1185">Reference proteome</keyword>
<reference evidence="2 3" key="1">
    <citation type="submission" date="2018-11" db="EMBL/GenBank/DDBJ databases">
        <authorList>
            <person name="Mardanov A.V."/>
            <person name="Ravin N.V."/>
            <person name="Dedysh S.N."/>
        </authorList>
    </citation>
    <scope>NUCLEOTIDE SEQUENCE [LARGE SCALE GENOMIC DNA]</scope>
    <source>
        <strain evidence="2 3">AF10</strain>
    </source>
</reference>
<accession>A0A4Q0T0U9</accession>
<reference evidence="3" key="2">
    <citation type="submission" date="2019-02" db="EMBL/GenBank/DDBJ databases">
        <title>Granulicella sibirica sp. nov., a psychrotolerant acidobacterium isolated from an organic soil layer in forested tundra, West Siberia.</title>
        <authorList>
            <person name="Oshkin I.Y."/>
            <person name="Kulichevskaya I.S."/>
            <person name="Rijpstra W.I.C."/>
            <person name="Sinninghe Damste J.S."/>
            <person name="Rakitin A.L."/>
            <person name="Ravin N.V."/>
            <person name="Dedysh S.N."/>
        </authorList>
    </citation>
    <scope>NUCLEOTIDE SEQUENCE [LARGE SCALE GENOMIC DNA]</scope>
    <source>
        <strain evidence="3">AF10</strain>
    </source>
</reference>
<dbReference type="InterPro" id="IPR036291">
    <property type="entry name" value="NAD(P)-bd_dom_sf"/>
</dbReference>
<dbReference type="InterPro" id="IPR051783">
    <property type="entry name" value="NAD(P)-dependent_oxidoreduct"/>
</dbReference>
<dbReference type="Gene3D" id="3.40.50.720">
    <property type="entry name" value="NAD(P)-binding Rossmann-like Domain"/>
    <property type="match status" value="1"/>
</dbReference>
<dbReference type="GO" id="GO:0004029">
    <property type="term" value="F:aldehyde dehydrogenase (NAD+) activity"/>
    <property type="evidence" value="ECO:0007669"/>
    <property type="project" value="TreeGrafter"/>
</dbReference>
<dbReference type="Pfam" id="PF01370">
    <property type="entry name" value="Epimerase"/>
    <property type="match status" value="1"/>
</dbReference>
<dbReference type="EMBL" id="RDSM01000002">
    <property type="protein sequence ID" value="RXH55469.1"/>
    <property type="molecule type" value="Genomic_DNA"/>
</dbReference>
<evidence type="ECO:0000313" key="2">
    <source>
        <dbReference type="EMBL" id="RXH55469.1"/>
    </source>
</evidence>
<dbReference type="SUPFAM" id="SSF51735">
    <property type="entry name" value="NAD(P)-binding Rossmann-fold domains"/>
    <property type="match status" value="1"/>
</dbReference>
<evidence type="ECO:0000313" key="3">
    <source>
        <dbReference type="Proteomes" id="UP000289437"/>
    </source>
</evidence>
<organism evidence="2 3">
    <name type="scientific">Granulicella sibirica</name>
    <dbReference type="NCBI Taxonomy" id="2479048"/>
    <lineage>
        <taxon>Bacteria</taxon>
        <taxon>Pseudomonadati</taxon>
        <taxon>Acidobacteriota</taxon>
        <taxon>Terriglobia</taxon>
        <taxon>Terriglobales</taxon>
        <taxon>Acidobacteriaceae</taxon>
        <taxon>Granulicella</taxon>
    </lineage>
</organism>
<dbReference type="OrthoDB" id="9807212at2"/>
<sequence>MKVFLTGATGFIGTRIIPELLGAGHTVLGLTRSEEGAKKLQAAGVEVHHGNIEDLDSLRKGAEKADGVIHCAMNHDFSQFVKNCEDDKNAILAMGDVLVGSKRPFLVTSGTGVGSNGPGKLATEDQFDTQHPNPRIGSELAGAAASEKGVSVSVIRLPQVHDTVKQGLVTYTIAIAREKGFTAYLGEGKNRWPAAHVNDVARLYRLALEKNVAGSRYNAVAEEGITAKEIAEVTAKGLKQEVRSLTPEEAKDYFGWMAMFAGMDLAASSKMTREQLGWTPTGPGLIADLEAMKY</sequence>
<dbReference type="AlphaFoldDB" id="A0A4Q0T0U9"/>
<dbReference type="InterPro" id="IPR001509">
    <property type="entry name" value="Epimerase_deHydtase"/>
</dbReference>